<evidence type="ECO:0000256" key="2">
    <source>
        <dbReference type="SAM" id="Phobius"/>
    </source>
</evidence>
<dbReference type="Proteomes" id="UP000515158">
    <property type="component" value="Unplaced"/>
</dbReference>
<evidence type="ECO:0000313" key="4">
    <source>
        <dbReference type="RefSeq" id="XP_034252494.1"/>
    </source>
</evidence>
<dbReference type="AlphaFoldDB" id="A0A6P9A5I4"/>
<name>A0A6P9A5I4_THRPL</name>
<keyword evidence="2" id="KW-1133">Transmembrane helix</keyword>
<keyword evidence="2" id="KW-0812">Transmembrane</keyword>
<feature type="region of interest" description="Disordered" evidence="1">
    <location>
        <begin position="302"/>
        <end position="359"/>
    </location>
</feature>
<feature type="region of interest" description="Disordered" evidence="1">
    <location>
        <begin position="37"/>
        <end position="149"/>
    </location>
</feature>
<dbReference type="KEGG" id="tpal:117651976"/>
<feature type="transmembrane region" description="Helical" evidence="2">
    <location>
        <begin position="229"/>
        <end position="248"/>
    </location>
</feature>
<gene>
    <name evidence="4" type="primary">LOC117651976</name>
</gene>
<feature type="compositionally biased region" description="Low complexity" evidence="1">
    <location>
        <begin position="48"/>
        <end position="68"/>
    </location>
</feature>
<dbReference type="InParanoid" id="A0A6P9A5I4"/>
<sequence>MAECTPASSSWSNVSRGSQRYRDLDTAAMHFWIDKRGATGSVPHHGGRYSQRVSASLSSSRLPPGAAQQRRRRPGRSSRSSSQNAAKTTAPGVHRGNGDASSSGTTTAPSALTAAGLVASSGASGGSRGSTGSGIRPHGHPALLVDIPLDGPHAHHAHHAALHHASAGGMASDRADMFGIGALPLPVHESPPVLMDRFTCGLWASFALASVFVAGTKFYLDFQSSGMEAMVLSLLLMIFLMVGCTASICRARVNSQLAAAAAAATASALRDPGPGALRRGHLGDSGDLVVMSQVVIDRPGMDSSCPGLGTGQPTQQHQLLQQVQQEQLAEQQLSTEPPPPYHIAMLDEQPPPAYEKVVT</sequence>
<feature type="compositionally biased region" description="Gly residues" evidence="1">
    <location>
        <begin position="123"/>
        <end position="132"/>
    </location>
</feature>
<protein>
    <submittedName>
        <fullName evidence="4">Uncharacterized protein LOC117651976</fullName>
    </submittedName>
</protein>
<evidence type="ECO:0000313" key="3">
    <source>
        <dbReference type="Proteomes" id="UP000515158"/>
    </source>
</evidence>
<dbReference type="RefSeq" id="XP_034252494.1">
    <property type="nucleotide sequence ID" value="XM_034396603.1"/>
</dbReference>
<feature type="compositionally biased region" description="Low complexity" evidence="1">
    <location>
        <begin position="311"/>
        <end position="335"/>
    </location>
</feature>
<feature type="compositionally biased region" description="Low complexity" evidence="1">
    <location>
        <begin position="98"/>
        <end position="122"/>
    </location>
</feature>
<proteinExistence type="predicted"/>
<feature type="transmembrane region" description="Helical" evidence="2">
    <location>
        <begin position="201"/>
        <end position="220"/>
    </location>
</feature>
<dbReference type="GeneID" id="117651976"/>
<keyword evidence="3" id="KW-1185">Reference proteome</keyword>
<accession>A0A6P9A5I4</accession>
<reference evidence="4" key="1">
    <citation type="submission" date="2025-08" db="UniProtKB">
        <authorList>
            <consortium name="RefSeq"/>
        </authorList>
    </citation>
    <scope>IDENTIFICATION</scope>
    <source>
        <tissue evidence="4">Total insect</tissue>
    </source>
</reference>
<evidence type="ECO:0000256" key="1">
    <source>
        <dbReference type="SAM" id="MobiDB-lite"/>
    </source>
</evidence>
<organism evidence="4">
    <name type="scientific">Thrips palmi</name>
    <name type="common">Melon thrips</name>
    <dbReference type="NCBI Taxonomy" id="161013"/>
    <lineage>
        <taxon>Eukaryota</taxon>
        <taxon>Metazoa</taxon>
        <taxon>Ecdysozoa</taxon>
        <taxon>Arthropoda</taxon>
        <taxon>Hexapoda</taxon>
        <taxon>Insecta</taxon>
        <taxon>Pterygota</taxon>
        <taxon>Neoptera</taxon>
        <taxon>Paraneoptera</taxon>
        <taxon>Thysanoptera</taxon>
        <taxon>Terebrantia</taxon>
        <taxon>Thripoidea</taxon>
        <taxon>Thripidae</taxon>
        <taxon>Thrips</taxon>
    </lineage>
</organism>
<dbReference type="OrthoDB" id="7683804at2759"/>
<keyword evidence="2" id="KW-0472">Membrane</keyword>